<protein>
    <submittedName>
        <fullName evidence="1">Uncharacterized protein</fullName>
    </submittedName>
</protein>
<comment type="caution">
    <text evidence="1">The sequence shown here is derived from an EMBL/GenBank/DDBJ whole genome shotgun (WGS) entry which is preliminary data.</text>
</comment>
<keyword evidence="2" id="KW-1185">Reference proteome</keyword>
<dbReference type="Proteomes" id="UP001060085">
    <property type="component" value="Linkage Group LG06"/>
</dbReference>
<evidence type="ECO:0000313" key="1">
    <source>
        <dbReference type="EMBL" id="KAI5660243.1"/>
    </source>
</evidence>
<reference evidence="2" key="1">
    <citation type="journal article" date="2023" name="Nat. Plants">
        <title>Single-cell RNA sequencing provides a high-resolution roadmap for understanding the multicellular compartmentation of specialized metabolism.</title>
        <authorList>
            <person name="Sun S."/>
            <person name="Shen X."/>
            <person name="Li Y."/>
            <person name="Li Y."/>
            <person name="Wang S."/>
            <person name="Li R."/>
            <person name="Zhang H."/>
            <person name="Shen G."/>
            <person name="Guo B."/>
            <person name="Wei J."/>
            <person name="Xu J."/>
            <person name="St-Pierre B."/>
            <person name="Chen S."/>
            <person name="Sun C."/>
        </authorList>
    </citation>
    <scope>NUCLEOTIDE SEQUENCE [LARGE SCALE GENOMIC DNA]</scope>
</reference>
<sequence length="492" mass="54034">MDRFDGERKTPLIHQNQLDHKGFGLCGKNGDYERKEIVEEVKKQLWLAGPLICVSILQFCLQLISLMFVGHLGELPLSAASMATSFASVTGFSLLMGMASGLDTLCGQSFGAKQYHMLGIHMQRAMIVQLLISIPLAVIWANTGHILKFLGQDPLISQEAGVYARFLIPSIFAYGLLQCQVRFLQTQNDVIPMMLTSGITTLFHLIMCWILVFKSGFGNKGAAIAICLSYWINFFLLVLYIKFSPLCRRTWTGFSSEAWHNIPSFLKLAIPSAVMICLENWSFEMMVLLSGLLPNPQLETSVLSICLNTAATVWMIPFGLSNAVSTRVSNELGAGNPKTARLAVCVVLVMAISEGILVGLVLILIRNIWGRAYSNETEVVKYVARMMPLLAASNLVDGLQCVLSGTVRGCGWQKIGAFINLGSYYLAGIPAAILLAFVLHIGGKGLWLGIIIALLIQGLSLFIITMRTNWGQESKKAMERVYDSAIPVEIIS</sequence>
<gene>
    <name evidence="1" type="ORF">M9H77_29036</name>
</gene>
<name>A0ACC0AJT2_CATRO</name>
<accession>A0ACC0AJT2</accession>
<organism evidence="1 2">
    <name type="scientific">Catharanthus roseus</name>
    <name type="common">Madagascar periwinkle</name>
    <name type="synonym">Vinca rosea</name>
    <dbReference type="NCBI Taxonomy" id="4058"/>
    <lineage>
        <taxon>Eukaryota</taxon>
        <taxon>Viridiplantae</taxon>
        <taxon>Streptophyta</taxon>
        <taxon>Embryophyta</taxon>
        <taxon>Tracheophyta</taxon>
        <taxon>Spermatophyta</taxon>
        <taxon>Magnoliopsida</taxon>
        <taxon>eudicotyledons</taxon>
        <taxon>Gunneridae</taxon>
        <taxon>Pentapetalae</taxon>
        <taxon>asterids</taxon>
        <taxon>lamiids</taxon>
        <taxon>Gentianales</taxon>
        <taxon>Apocynaceae</taxon>
        <taxon>Rauvolfioideae</taxon>
        <taxon>Vinceae</taxon>
        <taxon>Catharanthinae</taxon>
        <taxon>Catharanthus</taxon>
    </lineage>
</organism>
<evidence type="ECO:0000313" key="2">
    <source>
        <dbReference type="Proteomes" id="UP001060085"/>
    </source>
</evidence>
<dbReference type="EMBL" id="CM044706">
    <property type="protein sequence ID" value="KAI5660243.1"/>
    <property type="molecule type" value="Genomic_DNA"/>
</dbReference>
<proteinExistence type="predicted"/>